<sequence length="205" mass="22757">MKSNTPRLLEKYRKEIAPNLAKILDVKNINAVPKVTEIVINSSFGNGIKDSKLQEATVSTLTRISGQKPILTKAGKSISAFKIREGMAIGAMVTLRGKRMYEFLDKLINVALPRIRDFRGVSAKAFDKQGNYTLGFKEHLAFPEIASDEVERIHGLEINLITTAKDAKAGQALLSAMGFQFREGIEKGADEIKKPKKLDLKKKKE</sequence>
<evidence type="ECO:0000313" key="9">
    <source>
        <dbReference type="EMBL" id="PIS40478.1"/>
    </source>
</evidence>
<comment type="similarity">
    <text evidence="1 5 6">Belongs to the universal ribosomal protein uL5 family.</text>
</comment>
<keyword evidence="5" id="KW-0820">tRNA-binding</keyword>
<dbReference type="Proteomes" id="UP000236845">
    <property type="component" value="Unassembled WGS sequence"/>
</dbReference>
<dbReference type="PANTHER" id="PTHR11994">
    <property type="entry name" value="60S RIBOSOMAL PROTEIN L11-RELATED"/>
    <property type="match status" value="1"/>
</dbReference>
<evidence type="ECO:0000256" key="5">
    <source>
        <dbReference type="HAMAP-Rule" id="MF_01333"/>
    </source>
</evidence>
<protein>
    <recommendedName>
        <fullName evidence="4 5">Large ribosomal subunit protein uL5</fullName>
    </recommendedName>
</protein>
<dbReference type="HAMAP" id="MF_01333_B">
    <property type="entry name" value="Ribosomal_uL5_B"/>
    <property type="match status" value="1"/>
</dbReference>
<keyword evidence="5" id="KW-0699">rRNA-binding</keyword>
<evidence type="ECO:0000313" key="10">
    <source>
        <dbReference type="Proteomes" id="UP000236845"/>
    </source>
</evidence>
<comment type="subunit">
    <text evidence="5">Part of the 50S ribosomal subunit; part of the 5S rRNA/L5/L18/L25 subcomplex. Contacts the 5S rRNA and the P site tRNA. Forms a bridge to the 30S subunit in the 70S ribosome.</text>
</comment>
<evidence type="ECO:0000256" key="6">
    <source>
        <dbReference type="RuleBase" id="RU003930"/>
    </source>
</evidence>
<evidence type="ECO:0000259" key="7">
    <source>
        <dbReference type="Pfam" id="PF00281"/>
    </source>
</evidence>
<dbReference type="NCBIfam" id="NF000585">
    <property type="entry name" value="PRK00010.1"/>
    <property type="match status" value="1"/>
</dbReference>
<name>A0A2H0YPS7_9BACT</name>
<reference evidence="10" key="1">
    <citation type="submission" date="2017-09" db="EMBL/GenBank/DDBJ databases">
        <title>Depth-based differentiation of microbial function through sediment-hosted aquifers and enrichment of novel symbionts in the deep terrestrial subsurface.</title>
        <authorList>
            <person name="Probst A.J."/>
            <person name="Ladd B."/>
            <person name="Jarett J.K."/>
            <person name="Geller-Mcgrath D.E."/>
            <person name="Sieber C.M.K."/>
            <person name="Emerson J.B."/>
            <person name="Anantharaman K."/>
            <person name="Thomas B.C."/>
            <person name="Malmstrom R."/>
            <person name="Stieglmeier M."/>
            <person name="Klingl A."/>
            <person name="Woyke T."/>
            <person name="Ryan C.M."/>
            <person name="Banfield J.F."/>
        </authorList>
    </citation>
    <scope>NUCLEOTIDE SEQUENCE [LARGE SCALE GENOMIC DNA]</scope>
</reference>
<comment type="function">
    <text evidence="5">This is 1 of the proteins that bind and probably mediate the attachment of the 5S RNA into the large ribosomal subunit, where it forms part of the central protuberance. In the 70S ribosome it contacts protein S13 of the 30S subunit (bridge B1b), connecting the 2 subunits; this bridge is implicated in subunit movement. Contacts the P site tRNA; the 5S rRNA and some of its associated proteins might help stabilize positioning of ribosome-bound tRNAs.</text>
</comment>
<dbReference type="GO" id="GO:1990904">
    <property type="term" value="C:ribonucleoprotein complex"/>
    <property type="evidence" value="ECO:0007669"/>
    <property type="project" value="UniProtKB-KW"/>
</dbReference>
<dbReference type="EMBL" id="PEXW01000067">
    <property type="protein sequence ID" value="PIS40478.1"/>
    <property type="molecule type" value="Genomic_DNA"/>
</dbReference>
<dbReference type="Pfam" id="PF00673">
    <property type="entry name" value="Ribosomal_L5_C"/>
    <property type="match status" value="1"/>
</dbReference>
<keyword evidence="5" id="KW-0694">RNA-binding</keyword>
<comment type="caution">
    <text evidence="9">The sequence shown here is derived from an EMBL/GenBank/DDBJ whole genome shotgun (WGS) entry which is preliminary data.</text>
</comment>
<dbReference type="GO" id="GO:0005840">
    <property type="term" value="C:ribosome"/>
    <property type="evidence" value="ECO:0007669"/>
    <property type="project" value="UniProtKB-KW"/>
</dbReference>
<dbReference type="GO" id="GO:0003735">
    <property type="term" value="F:structural constituent of ribosome"/>
    <property type="evidence" value="ECO:0007669"/>
    <property type="project" value="InterPro"/>
</dbReference>
<dbReference type="InterPro" id="IPR031310">
    <property type="entry name" value="Ribosomal_uL5_N"/>
</dbReference>
<keyword evidence="3 5" id="KW-0687">Ribonucleoprotein</keyword>
<feature type="domain" description="Large ribosomal subunit protein uL5 N-terminal" evidence="7">
    <location>
        <begin position="28"/>
        <end position="84"/>
    </location>
</feature>
<evidence type="ECO:0000256" key="2">
    <source>
        <dbReference type="ARBA" id="ARBA00022980"/>
    </source>
</evidence>
<dbReference type="GO" id="GO:0006412">
    <property type="term" value="P:translation"/>
    <property type="evidence" value="ECO:0007669"/>
    <property type="project" value="UniProtKB-UniRule"/>
</dbReference>
<gene>
    <name evidence="5" type="primary">rplE</name>
    <name evidence="9" type="ORF">COT26_03085</name>
</gene>
<dbReference type="GO" id="GO:0019843">
    <property type="term" value="F:rRNA binding"/>
    <property type="evidence" value="ECO:0007669"/>
    <property type="project" value="UniProtKB-UniRule"/>
</dbReference>
<dbReference type="AlphaFoldDB" id="A0A2H0YPS7"/>
<dbReference type="InterPro" id="IPR020930">
    <property type="entry name" value="Ribosomal_uL5_bac-type"/>
</dbReference>
<dbReference type="FunFam" id="3.30.1440.10:FF:000001">
    <property type="entry name" value="50S ribosomal protein L5"/>
    <property type="match status" value="1"/>
</dbReference>
<keyword evidence="2 5" id="KW-0689">Ribosomal protein</keyword>
<dbReference type="InterPro" id="IPR002132">
    <property type="entry name" value="Ribosomal_uL5"/>
</dbReference>
<dbReference type="InterPro" id="IPR022803">
    <property type="entry name" value="Ribosomal_uL5_dom_sf"/>
</dbReference>
<organism evidence="9 10">
    <name type="scientific">Candidatus Kerfeldbacteria bacterium CG08_land_8_20_14_0_20_43_14</name>
    <dbReference type="NCBI Taxonomy" id="2014246"/>
    <lineage>
        <taxon>Bacteria</taxon>
        <taxon>Candidatus Kerfeldiibacteriota</taxon>
    </lineage>
</organism>
<evidence type="ECO:0000259" key="8">
    <source>
        <dbReference type="Pfam" id="PF00673"/>
    </source>
</evidence>
<dbReference type="Pfam" id="PF00281">
    <property type="entry name" value="Ribosomal_L5"/>
    <property type="match status" value="1"/>
</dbReference>
<evidence type="ECO:0000256" key="3">
    <source>
        <dbReference type="ARBA" id="ARBA00023274"/>
    </source>
</evidence>
<dbReference type="SUPFAM" id="SSF55282">
    <property type="entry name" value="RL5-like"/>
    <property type="match status" value="1"/>
</dbReference>
<evidence type="ECO:0000256" key="4">
    <source>
        <dbReference type="ARBA" id="ARBA00035245"/>
    </source>
</evidence>
<dbReference type="GO" id="GO:0000049">
    <property type="term" value="F:tRNA binding"/>
    <property type="evidence" value="ECO:0007669"/>
    <property type="project" value="UniProtKB-UniRule"/>
</dbReference>
<dbReference type="InterPro" id="IPR031309">
    <property type="entry name" value="Ribosomal_uL5_C"/>
</dbReference>
<accession>A0A2H0YPS7</accession>
<evidence type="ECO:0000256" key="1">
    <source>
        <dbReference type="ARBA" id="ARBA00008553"/>
    </source>
</evidence>
<feature type="domain" description="Large ribosomal subunit protein uL5 C-terminal" evidence="8">
    <location>
        <begin position="89"/>
        <end position="181"/>
    </location>
</feature>
<dbReference type="PIRSF" id="PIRSF002161">
    <property type="entry name" value="Ribosomal_L5"/>
    <property type="match status" value="1"/>
</dbReference>
<dbReference type="Gene3D" id="3.30.1440.10">
    <property type="match status" value="1"/>
</dbReference>
<proteinExistence type="inferred from homology"/>